<keyword evidence="1" id="KW-0677">Repeat</keyword>
<feature type="region of interest" description="Disordered" evidence="2">
    <location>
        <begin position="1259"/>
        <end position="1282"/>
    </location>
</feature>
<evidence type="ECO:0000259" key="3">
    <source>
        <dbReference type="Pfam" id="PF00561"/>
    </source>
</evidence>
<dbReference type="Proteomes" id="UP001278766">
    <property type="component" value="Unassembled WGS sequence"/>
</dbReference>
<feature type="compositionally biased region" description="Basic and acidic residues" evidence="2">
    <location>
        <begin position="1"/>
        <end position="19"/>
    </location>
</feature>
<dbReference type="SUPFAM" id="SSF50978">
    <property type="entry name" value="WD40 repeat-like"/>
    <property type="match status" value="1"/>
</dbReference>
<evidence type="ECO:0000313" key="7">
    <source>
        <dbReference type="Proteomes" id="UP001278766"/>
    </source>
</evidence>
<dbReference type="GeneID" id="87834681"/>
<dbReference type="Pfam" id="PF22939">
    <property type="entry name" value="WHD_GPIID"/>
    <property type="match status" value="1"/>
</dbReference>
<evidence type="ECO:0000256" key="1">
    <source>
        <dbReference type="ARBA" id="ARBA00022737"/>
    </source>
</evidence>
<dbReference type="RefSeq" id="XP_062660183.1">
    <property type="nucleotide sequence ID" value="XM_062797733.1"/>
</dbReference>
<dbReference type="Gene3D" id="3.40.50.1820">
    <property type="entry name" value="alpha/beta hydrolase"/>
    <property type="match status" value="1"/>
</dbReference>
<dbReference type="SUPFAM" id="SSF53474">
    <property type="entry name" value="alpha/beta-Hydrolases"/>
    <property type="match status" value="1"/>
</dbReference>
<dbReference type="InterPro" id="IPR001680">
    <property type="entry name" value="WD40_rpt"/>
</dbReference>
<protein>
    <recommendedName>
        <fullName evidence="8">GPI inositol-deacylase</fullName>
    </recommendedName>
</protein>
<dbReference type="PANTHER" id="PTHR10039">
    <property type="entry name" value="AMELOGENIN"/>
    <property type="match status" value="1"/>
</dbReference>
<dbReference type="InterPro" id="IPR027417">
    <property type="entry name" value="P-loop_NTPase"/>
</dbReference>
<accession>A0AAE0HI15</accession>
<evidence type="ECO:0000256" key="2">
    <source>
        <dbReference type="SAM" id="MobiDB-lite"/>
    </source>
</evidence>
<feature type="region of interest" description="Disordered" evidence="2">
    <location>
        <begin position="1"/>
        <end position="23"/>
    </location>
</feature>
<dbReference type="EMBL" id="JAUEPN010000003">
    <property type="protein sequence ID" value="KAK3296669.1"/>
    <property type="molecule type" value="Genomic_DNA"/>
</dbReference>
<name>A0AAE0HI15_9PEZI</name>
<dbReference type="InterPro" id="IPR015943">
    <property type="entry name" value="WD40/YVTN_repeat-like_dom_sf"/>
</dbReference>
<dbReference type="InterPro" id="IPR056884">
    <property type="entry name" value="NPHP3-like_N"/>
</dbReference>
<evidence type="ECO:0000259" key="4">
    <source>
        <dbReference type="Pfam" id="PF22939"/>
    </source>
</evidence>
<feature type="domain" description="Nephrocystin 3-like N-terminal" evidence="5">
    <location>
        <begin position="385"/>
        <end position="565"/>
    </location>
</feature>
<dbReference type="InterPro" id="IPR054471">
    <property type="entry name" value="GPIID_WHD"/>
</dbReference>
<dbReference type="Pfam" id="PF24883">
    <property type="entry name" value="NPHP3_N"/>
    <property type="match status" value="1"/>
</dbReference>
<evidence type="ECO:0008006" key="8">
    <source>
        <dbReference type="Google" id="ProtNLM"/>
    </source>
</evidence>
<dbReference type="Pfam" id="PF00561">
    <property type="entry name" value="Abhydrolase_1"/>
    <property type="match status" value="1"/>
</dbReference>
<sequence>MASISDDEHLQLASLDKKPSPRRNTSLAFIQSKLRRLNGNSPGDRILSTVDAKGPLGLNLLHEPSEPRIDFIFVHGLFGGSRKTWSYSQDPAMFWPKEWLPNEVGFRHVRLHSYGYNSDGSRRKSFLTVHDFAQALLADIYNSPELRKHGDTPIVFVAHSMGGLVVKKAYLLAVNDPTYKSISHRIHTMYFLGTPHRGADSAQITRTIRYAAGHGSKAYIDDLVPGSGALNVGLDTLDTSRLRCKRSHHCQNTTANICQQINDEFRHVCSSVRLWSFFEGVPTAFGLLSSLVVEKESAILGLPGEHIQYVDADHRHLCKFDSPNSPNYILLQRAFLTTIEELEADSLCQRRDEYSDQMKQVSSFLQVEQRPDAFLLAINEKQHQGSCQWLTADDTFQHWVNGPDPRGDDDVSQQTSYELEEDARILWLTGRPGTGKSVASSHVVRYLEACNLDCSFYFFRHSDEAGSTIAALLQSLAFQMAKSSYEVRRAIVSIAEDGVRLSHCDHHMLWNKIFVQRIFRLDSLKPQFWVIDAVDECSSNGTSALVAMLSKLDHTTPIRVFMTSRPGGQLERSLTQQNVLFKQLSTGQSGSLRDIQAFLQARCPQLQDTESHEMFLSNVLSKSNGIFLWASLVAARLENIFTVEDMQETLQTIPSEMDGFYSRIADSIVASPSCALVTCILKWVICSPRALTTGELAEAVKLDIDRTLAASSAQLEAITGHLILVDSQSRVHVTHATTSSFLTRRREGLWIDQPMAHSKIAEVCLTTLCGADFAPPKTRRAAGSASKKAASPLNSYAAANFGYHLMHSSPAGDALLIQLNAFLRSNVLTWIERIAESGSLSTLQQTSQRLNAYLTRRAKYHPPVSLEVQTVSGWVNDIHHLVAAFHSALLASPSSIHIIIPYLCPPASIIRQLFAKPNKRLKITGPLDEDWSDRLTSYLFSAETKSIACCERLLAVGLKNGDIRIYDTAGVGTFEAVGTLIHGKKVRQLAFDPSSSFLASCSVRKLMLWDIRRSSGPSFPCLWAQDLDFTPNQVIFDREGTRILLSDPIRCAINSFEAVSGSSGGGAILLHSSQDSDSSDSEEQMGSWAAAEHVYIDNDQKLAALTYRNSTVSIWDLDAMENVGNFERDGYEGVYSSPPALDLAFNPISELDLLAISYSDGDVVLCNPWTLEQTEKCNLPHSLVILTSTSDGRVLAGGAEDGVIHLLLFKTLRPLYRVQPPDARSQLCGLTFSANNLQFFEIRAQSCNVWEPLVLVTGDTSDEGSSEPQSEEVPPQEPSSSSAHAFQWRQRITAIQTTERGLFFVGRQDGTVDICDGSSGEVVKRLRLHGGFARIKQLGWNEANNILLSLDAHSRCIVSRLSFDTEPQPTVILNHRERDIVRQALLSPDATSILVRTDAGLKLIAVARASVSAELDFAASFCSSHPSSLSQLIAFQPGRIHLFDWASLARLSPAKGIVVASFPPPSKPSDIMNGVWFGRPGSAYLALCANSSNRHRPTCFAALDASKLAPENGEATEIQVLTSHKIQVRIVVGVVKNTLYFIDTAGWISSVGLKRLRQAAHYTRHFFIPPTWYMGGDVVIAVVTKTAVAFARGEQLMVFHGFLEFEERVPLGEEMPLVSRPSKGGTSKE</sequence>
<dbReference type="Gene3D" id="3.40.50.300">
    <property type="entry name" value="P-loop containing nucleotide triphosphate hydrolases"/>
    <property type="match status" value="1"/>
</dbReference>
<evidence type="ECO:0000313" key="6">
    <source>
        <dbReference type="EMBL" id="KAK3296669.1"/>
    </source>
</evidence>
<dbReference type="InterPro" id="IPR029058">
    <property type="entry name" value="AB_hydrolase_fold"/>
</dbReference>
<dbReference type="InterPro" id="IPR036322">
    <property type="entry name" value="WD40_repeat_dom_sf"/>
</dbReference>
<feature type="domain" description="AB hydrolase-1" evidence="3">
    <location>
        <begin position="71"/>
        <end position="200"/>
    </location>
</feature>
<reference evidence="6" key="1">
    <citation type="journal article" date="2023" name="Mol. Phylogenet. Evol.">
        <title>Genome-scale phylogeny and comparative genomics of the fungal order Sordariales.</title>
        <authorList>
            <person name="Hensen N."/>
            <person name="Bonometti L."/>
            <person name="Westerberg I."/>
            <person name="Brannstrom I.O."/>
            <person name="Guillou S."/>
            <person name="Cros-Aarteil S."/>
            <person name="Calhoun S."/>
            <person name="Haridas S."/>
            <person name="Kuo A."/>
            <person name="Mondo S."/>
            <person name="Pangilinan J."/>
            <person name="Riley R."/>
            <person name="LaButti K."/>
            <person name="Andreopoulos B."/>
            <person name="Lipzen A."/>
            <person name="Chen C."/>
            <person name="Yan M."/>
            <person name="Daum C."/>
            <person name="Ng V."/>
            <person name="Clum A."/>
            <person name="Steindorff A."/>
            <person name="Ohm R.A."/>
            <person name="Martin F."/>
            <person name="Silar P."/>
            <person name="Natvig D.O."/>
            <person name="Lalanne C."/>
            <person name="Gautier V."/>
            <person name="Ament-Velasquez S.L."/>
            <person name="Kruys A."/>
            <person name="Hutchinson M.I."/>
            <person name="Powell A.J."/>
            <person name="Barry K."/>
            <person name="Miller A.N."/>
            <person name="Grigoriev I.V."/>
            <person name="Debuchy R."/>
            <person name="Gladieux P."/>
            <person name="Hiltunen Thoren M."/>
            <person name="Johannesson H."/>
        </authorList>
    </citation>
    <scope>NUCLEOTIDE SEQUENCE</scope>
    <source>
        <strain evidence="6">CBS 168.71</strain>
    </source>
</reference>
<dbReference type="SUPFAM" id="SSF52540">
    <property type="entry name" value="P-loop containing nucleoside triphosphate hydrolases"/>
    <property type="match status" value="1"/>
</dbReference>
<dbReference type="Gene3D" id="2.130.10.10">
    <property type="entry name" value="YVTN repeat-like/Quinoprotein amine dehydrogenase"/>
    <property type="match status" value="3"/>
</dbReference>
<dbReference type="SMART" id="SM00320">
    <property type="entry name" value="WD40"/>
    <property type="match status" value="5"/>
</dbReference>
<gene>
    <name evidence="6" type="ORF">B0H64DRAFT_106611</name>
</gene>
<organism evidence="6 7">
    <name type="scientific">Chaetomium fimeti</name>
    <dbReference type="NCBI Taxonomy" id="1854472"/>
    <lineage>
        <taxon>Eukaryota</taxon>
        <taxon>Fungi</taxon>
        <taxon>Dikarya</taxon>
        <taxon>Ascomycota</taxon>
        <taxon>Pezizomycotina</taxon>
        <taxon>Sordariomycetes</taxon>
        <taxon>Sordariomycetidae</taxon>
        <taxon>Sordariales</taxon>
        <taxon>Chaetomiaceae</taxon>
        <taxon>Chaetomium</taxon>
    </lineage>
</organism>
<keyword evidence="7" id="KW-1185">Reference proteome</keyword>
<reference evidence="6" key="2">
    <citation type="submission" date="2023-06" db="EMBL/GenBank/DDBJ databases">
        <authorList>
            <consortium name="Lawrence Berkeley National Laboratory"/>
            <person name="Haridas S."/>
            <person name="Hensen N."/>
            <person name="Bonometti L."/>
            <person name="Westerberg I."/>
            <person name="Brannstrom I.O."/>
            <person name="Guillou S."/>
            <person name="Cros-Aarteil S."/>
            <person name="Calhoun S."/>
            <person name="Kuo A."/>
            <person name="Mondo S."/>
            <person name="Pangilinan J."/>
            <person name="Riley R."/>
            <person name="Labutti K."/>
            <person name="Andreopoulos B."/>
            <person name="Lipzen A."/>
            <person name="Chen C."/>
            <person name="Yanf M."/>
            <person name="Daum C."/>
            <person name="Ng V."/>
            <person name="Clum A."/>
            <person name="Steindorff A."/>
            <person name="Ohm R."/>
            <person name="Martin F."/>
            <person name="Silar P."/>
            <person name="Natvig D."/>
            <person name="Lalanne C."/>
            <person name="Gautier V."/>
            <person name="Ament-Velasquez S.L."/>
            <person name="Kruys A."/>
            <person name="Hutchinson M.I."/>
            <person name="Powell A.J."/>
            <person name="Barry K."/>
            <person name="Miller A.N."/>
            <person name="Grigoriev I.V."/>
            <person name="Debuchy R."/>
            <person name="Gladieux P."/>
            <person name="Thoren M.H."/>
            <person name="Johannesson H."/>
        </authorList>
    </citation>
    <scope>NUCLEOTIDE SEQUENCE</scope>
    <source>
        <strain evidence="6">CBS 168.71</strain>
    </source>
</reference>
<feature type="domain" description="GPI inositol-deacylase winged helix" evidence="4">
    <location>
        <begin position="676"/>
        <end position="744"/>
    </location>
</feature>
<dbReference type="InterPro" id="IPR000073">
    <property type="entry name" value="AB_hydrolase_1"/>
</dbReference>
<comment type="caution">
    <text evidence="6">The sequence shown here is derived from an EMBL/GenBank/DDBJ whole genome shotgun (WGS) entry which is preliminary data.</text>
</comment>
<dbReference type="PANTHER" id="PTHR10039:SF16">
    <property type="entry name" value="GPI INOSITOL-DEACYLASE"/>
    <property type="match status" value="1"/>
</dbReference>
<feature type="compositionally biased region" description="Low complexity" evidence="2">
    <location>
        <begin position="1266"/>
        <end position="1282"/>
    </location>
</feature>
<proteinExistence type="predicted"/>
<dbReference type="SUPFAM" id="SSF101908">
    <property type="entry name" value="Putative isomerase YbhE"/>
    <property type="match status" value="1"/>
</dbReference>
<evidence type="ECO:0000259" key="5">
    <source>
        <dbReference type="Pfam" id="PF24883"/>
    </source>
</evidence>